<evidence type="ECO:0000313" key="2">
    <source>
        <dbReference type="EnsemblPlants" id="AET2Gv20561200.1"/>
    </source>
</evidence>
<dbReference type="InterPro" id="IPR025724">
    <property type="entry name" value="GAG-pre-integrase_dom"/>
</dbReference>
<dbReference type="InterPro" id="IPR039537">
    <property type="entry name" value="Retrotran_Ty1/copia-like"/>
</dbReference>
<sequence>SIKDLHTRREIIRCSSAGPLYEFSTRTRSPSPFGLVASTNSTELWHRRLGHPGRDAMSHLSKQFAIPCNKVTMVCHACQLGKHVRLPFSRSQTLCSVPFQLIHCDLWTSPIASNSGLKYYLVIVDDF</sequence>
<accession>A0A453BM80</accession>
<reference evidence="2" key="4">
    <citation type="submission" date="2019-03" db="UniProtKB">
        <authorList>
            <consortium name="EnsemblPlants"/>
        </authorList>
    </citation>
    <scope>IDENTIFICATION</scope>
</reference>
<reference evidence="2" key="5">
    <citation type="journal article" date="2021" name="G3 (Bethesda)">
        <title>Aegilops tauschii genome assembly Aet v5.0 features greater sequence contiguity and improved annotation.</title>
        <authorList>
            <person name="Wang L."/>
            <person name="Zhu T."/>
            <person name="Rodriguez J.C."/>
            <person name="Deal K.R."/>
            <person name="Dubcovsky J."/>
            <person name="McGuire P.E."/>
            <person name="Lux T."/>
            <person name="Spannagl M."/>
            <person name="Mayer K.F.X."/>
            <person name="Baldrich P."/>
            <person name="Meyers B.C."/>
            <person name="Huo N."/>
            <person name="Gu Y.Q."/>
            <person name="Zhou H."/>
            <person name="Devos K.M."/>
            <person name="Bennetzen J.L."/>
            <person name="Unver T."/>
            <person name="Budak H."/>
            <person name="Gulick P.J."/>
            <person name="Galiba G."/>
            <person name="Kalapos B."/>
            <person name="Nelson D.R."/>
            <person name="Li P."/>
            <person name="You F.M."/>
            <person name="Luo M.C."/>
            <person name="Dvorak J."/>
        </authorList>
    </citation>
    <scope>NUCLEOTIDE SEQUENCE [LARGE SCALE GENOMIC DNA]</scope>
    <source>
        <strain evidence="2">cv. AL8/78</strain>
    </source>
</reference>
<keyword evidence="3" id="KW-1185">Reference proteome</keyword>
<evidence type="ECO:0000313" key="3">
    <source>
        <dbReference type="Proteomes" id="UP000015105"/>
    </source>
</evidence>
<evidence type="ECO:0000259" key="1">
    <source>
        <dbReference type="Pfam" id="PF13976"/>
    </source>
</evidence>
<reference evidence="3" key="1">
    <citation type="journal article" date="2014" name="Science">
        <title>Ancient hybridizations among the ancestral genomes of bread wheat.</title>
        <authorList>
            <consortium name="International Wheat Genome Sequencing Consortium,"/>
            <person name="Marcussen T."/>
            <person name="Sandve S.R."/>
            <person name="Heier L."/>
            <person name="Spannagl M."/>
            <person name="Pfeifer M."/>
            <person name="Jakobsen K.S."/>
            <person name="Wulff B.B."/>
            <person name="Steuernagel B."/>
            <person name="Mayer K.F."/>
            <person name="Olsen O.A."/>
        </authorList>
    </citation>
    <scope>NUCLEOTIDE SEQUENCE [LARGE SCALE GENOMIC DNA]</scope>
    <source>
        <strain evidence="3">cv. AL8/78</strain>
    </source>
</reference>
<reference evidence="2" key="3">
    <citation type="journal article" date="2017" name="Nature">
        <title>Genome sequence of the progenitor of the wheat D genome Aegilops tauschii.</title>
        <authorList>
            <person name="Luo M.C."/>
            <person name="Gu Y.Q."/>
            <person name="Puiu D."/>
            <person name="Wang H."/>
            <person name="Twardziok S.O."/>
            <person name="Deal K.R."/>
            <person name="Huo N."/>
            <person name="Zhu T."/>
            <person name="Wang L."/>
            <person name="Wang Y."/>
            <person name="McGuire P.E."/>
            <person name="Liu S."/>
            <person name="Long H."/>
            <person name="Ramasamy R.K."/>
            <person name="Rodriguez J.C."/>
            <person name="Van S.L."/>
            <person name="Yuan L."/>
            <person name="Wang Z."/>
            <person name="Xia Z."/>
            <person name="Xiao L."/>
            <person name="Anderson O.D."/>
            <person name="Ouyang S."/>
            <person name="Liang Y."/>
            <person name="Zimin A.V."/>
            <person name="Pertea G."/>
            <person name="Qi P."/>
            <person name="Bennetzen J.L."/>
            <person name="Dai X."/>
            <person name="Dawson M.W."/>
            <person name="Muller H.G."/>
            <person name="Kugler K."/>
            <person name="Rivarola-Duarte L."/>
            <person name="Spannagl M."/>
            <person name="Mayer K.F.X."/>
            <person name="Lu F.H."/>
            <person name="Bevan M.W."/>
            <person name="Leroy P."/>
            <person name="Li P."/>
            <person name="You F.M."/>
            <person name="Sun Q."/>
            <person name="Liu Z."/>
            <person name="Lyons E."/>
            <person name="Wicker T."/>
            <person name="Salzberg S.L."/>
            <person name="Devos K.M."/>
            <person name="Dvorak J."/>
        </authorList>
    </citation>
    <scope>NUCLEOTIDE SEQUENCE [LARGE SCALE GENOMIC DNA]</scope>
    <source>
        <strain evidence="2">cv. AL8/78</strain>
    </source>
</reference>
<name>A0A453BM80_AEGTS</name>
<dbReference type="AlphaFoldDB" id="A0A453BM80"/>
<dbReference type="EnsemblPlants" id="AET2Gv20561200.1">
    <property type="protein sequence ID" value="AET2Gv20561200.1"/>
    <property type="gene ID" value="AET2Gv20561200"/>
</dbReference>
<dbReference type="STRING" id="200361.A0A453BM80"/>
<dbReference type="Pfam" id="PF13976">
    <property type="entry name" value="gag_pre-integrs"/>
    <property type="match status" value="1"/>
</dbReference>
<organism evidence="2 3">
    <name type="scientific">Aegilops tauschii subsp. strangulata</name>
    <name type="common">Goatgrass</name>
    <dbReference type="NCBI Taxonomy" id="200361"/>
    <lineage>
        <taxon>Eukaryota</taxon>
        <taxon>Viridiplantae</taxon>
        <taxon>Streptophyta</taxon>
        <taxon>Embryophyta</taxon>
        <taxon>Tracheophyta</taxon>
        <taxon>Spermatophyta</taxon>
        <taxon>Magnoliopsida</taxon>
        <taxon>Liliopsida</taxon>
        <taxon>Poales</taxon>
        <taxon>Poaceae</taxon>
        <taxon>BOP clade</taxon>
        <taxon>Pooideae</taxon>
        <taxon>Triticodae</taxon>
        <taxon>Triticeae</taxon>
        <taxon>Triticinae</taxon>
        <taxon>Aegilops</taxon>
    </lineage>
</organism>
<dbReference type="Proteomes" id="UP000015105">
    <property type="component" value="Chromosome 2D"/>
</dbReference>
<feature type="domain" description="GAG-pre-integrase" evidence="1">
    <location>
        <begin position="20"/>
        <end position="83"/>
    </location>
</feature>
<dbReference type="Gramene" id="AET2Gv20561200.1">
    <property type="protein sequence ID" value="AET2Gv20561200.1"/>
    <property type="gene ID" value="AET2Gv20561200"/>
</dbReference>
<dbReference type="PANTHER" id="PTHR42648:SF28">
    <property type="entry name" value="TRANSPOSON-ENCODED PROTEIN WITH RIBONUCLEASE H-LIKE AND RETROVIRUS ZINC FINGER-LIKE DOMAINS"/>
    <property type="match status" value="1"/>
</dbReference>
<reference evidence="3" key="2">
    <citation type="journal article" date="2017" name="Nat. Plants">
        <title>The Aegilops tauschii genome reveals multiple impacts of transposons.</title>
        <authorList>
            <person name="Zhao G."/>
            <person name="Zou C."/>
            <person name="Li K."/>
            <person name="Wang K."/>
            <person name="Li T."/>
            <person name="Gao L."/>
            <person name="Zhang X."/>
            <person name="Wang H."/>
            <person name="Yang Z."/>
            <person name="Liu X."/>
            <person name="Jiang W."/>
            <person name="Mao L."/>
            <person name="Kong X."/>
            <person name="Jiao Y."/>
            <person name="Jia J."/>
        </authorList>
    </citation>
    <scope>NUCLEOTIDE SEQUENCE [LARGE SCALE GENOMIC DNA]</scope>
    <source>
        <strain evidence="3">cv. AL8/78</strain>
    </source>
</reference>
<protein>
    <recommendedName>
        <fullName evidence="1">GAG-pre-integrase domain-containing protein</fullName>
    </recommendedName>
</protein>
<proteinExistence type="predicted"/>
<dbReference type="PANTHER" id="PTHR42648">
    <property type="entry name" value="TRANSPOSASE, PUTATIVE-RELATED"/>
    <property type="match status" value="1"/>
</dbReference>